<keyword evidence="2" id="KW-0217">Developmental protein</keyword>
<feature type="region of interest" description="Disordered" evidence="13">
    <location>
        <begin position="366"/>
        <end position="386"/>
    </location>
</feature>
<feature type="compositionally biased region" description="Acidic residues" evidence="13">
    <location>
        <begin position="269"/>
        <end position="284"/>
    </location>
</feature>
<evidence type="ECO:0000259" key="14">
    <source>
        <dbReference type="PROSITE" id="PS00028"/>
    </source>
</evidence>
<dbReference type="SMART" id="SM00355">
    <property type="entry name" value="ZnF_C2H2"/>
    <property type="match status" value="7"/>
</dbReference>
<dbReference type="PANTHER" id="PTHR24403">
    <property type="entry name" value="ZINC FINGER PROTEIN"/>
    <property type="match status" value="1"/>
</dbReference>
<feature type="compositionally biased region" description="Polar residues" evidence="13">
    <location>
        <begin position="366"/>
        <end position="383"/>
    </location>
</feature>
<keyword evidence="3" id="KW-0479">Metal-binding</keyword>
<comment type="function">
    <text evidence="9">Has a broad role in development, specifically in the genetic pathway SynMuvB that negatively regulates specification of the vulval cell fate. Required for fem-3 3'-UTR-mediated repression in the regulation of the sperm/oocyte switch. Acts by regulating the translation of fem-3 mRNA, by binding to its 3'-UTR.</text>
</comment>
<feature type="region of interest" description="Disordered" evidence="13">
    <location>
        <begin position="460"/>
        <end position="555"/>
    </location>
</feature>
<evidence type="ECO:0000256" key="12">
    <source>
        <dbReference type="ARBA" id="ARBA00080128"/>
    </source>
</evidence>
<evidence type="ECO:0000256" key="10">
    <source>
        <dbReference type="ARBA" id="ARBA00061755"/>
    </source>
</evidence>
<evidence type="ECO:0000256" key="11">
    <source>
        <dbReference type="ARBA" id="ARBA00071730"/>
    </source>
</evidence>
<evidence type="ECO:0000256" key="5">
    <source>
        <dbReference type="ARBA" id="ARBA00022771"/>
    </source>
</evidence>
<feature type="compositionally biased region" description="Basic and acidic residues" evidence="13">
    <location>
        <begin position="463"/>
        <end position="550"/>
    </location>
</feature>
<comment type="subcellular location">
    <subcellularLocation>
        <location evidence="1">Nucleus</location>
    </subcellularLocation>
</comment>
<evidence type="ECO:0000256" key="3">
    <source>
        <dbReference type="ARBA" id="ARBA00022723"/>
    </source>
</evidence>
<dbReference type="EMBL" id="AAZO01006531">
    <property type="status" value="NOT_ANNOTATED_CDS"/>
    <property type="molecule type" value="Genomic_DNA"/>
</dbReference>
<feature type="compositionally biased region" description="Low complexity" evidence="13">
    <location>
        <begin position="88"/>
        <end position="100"/>
    </location>
</feature>
<organism>
    <name type="scientific">Pediculus humanus subsp. corporis</name>
    <name type="common">Body louse</name>
    <dbReference type="NCBI Taxonomy" id="121224"/>
    <lineage>
        <taxon>Eukaryota</taxon>
        <taxon>Metazoa</taxon>
        <taxon>Ecdysozoa</taxon>
        <taxon>Arthropoda</taxon>
        <taxon>Hexapoda</taxon>
        <taxon>Insecta</taxon>
        <taxon>Pterygota</taxon>
        <taxon>Neoptera</taxon>
        <taxon>Paraneoptera</taxon>
        <taxon>Psocodea</taxon>
        <taxon>Troctomorpha</taxon>
        <taxon>Phthiraptera</taxon>
        <taxon>Anoplura</taxon>
        <taxon>Pediculidae</taxon>
        <taxon>Pediculus</taxon>
    </lineage>
</organism>
<dbReference type="KEGG" id="phu:Phum_PHUM538050"/>
<dbReference type="InterPro" id="IPR050688">
    <property type="entry name" value="Zinc_finger/UBP_domain"/>
</dbReference>
<keyword evidence="8" id="KW-0539">Nucleus</keyword>
<dbReference type="FunFam" id="3.30.160.60:FF:001612">
    <property type="entry name" value="MEP-1, isoform A"/>
    <property type="match status" value="1"/>
</dbReference>
<dbReference type="HOGENOM" id="CLU_003706_2_0_1"/>
<feature type="compositionally biased region" description="Basic and acidic residues" evidence="13">
    <location>
        <begin position="156"/>
        <end position="165"/>
    </location>
</feature>
<sequence length="1177" mass="131169">METISTEGSNSSEALKDFSATKIKLNGDVNGSMNVIDVDPDSRDSDFKKEIKDSLGGDASNDSSSKIKNGGEHSSDTDAENGDNSRDSLNSKLKNNNSNSHQDFHELMEVDDDESVPSEGGNVGNCDSENNQSNSDKSKKVSDVEIVGESEEKIEDGESVKKDNAEVSNTENSKEVIEISSDQSDENNSKPGKDKESKEDKENGECKSENTKKSGKAKEGSAATEKNTNESSEAPKKIKEPQVVITPRRSSRTIQRPVRFGHEAPSNSSEDDVGNDSDEIEEITPQDPLADTIADIRKIPRKIGNTTIVVKDTKRLADIAARNTNTNKKEPTLVIIDTNSILSGRGAVPMAQSGSPQIQIPSVTVTPQPHIQSGGTGSLPQQSHHAKPYTGLPAATLPAQGIIPTKSVQRPPPILPMLTDDMYVVEAPSFIVPYVYEKPPVKKFKKYVKKMLKQIKIQEEEEEAKKEENQKEKESKESKESDKETTSEDKKPDSDEKEKSEVIVLEENEKSSEEKKDENLLKEKNGEGEDKNKKSDENLVTPKKEEEKTVSCDNNTDNSVILNEVKKKDDSIITCKEVSVVKKIKGKENKKDGKSSSSEDDDDEDEEEKKKPTTGGSYFDNPLGKFFMQIGMNLVQQFVQTDLLKQHKKKQKMGKGNDDTQMAINSLKKNLQMSKENNEPYTMEQNKCDYCSFKTESKLIMAHHLETPHMRNYVYRCNFCPLEVRGPHDILFHMEAEHNIRGRLERAPAFHQCPQCPFEDNQKGKLTRHLLTCAKKFRAEKNLEPPMDWEPPAKIPRMTRKPPNMPMNVNNTLYQQVRMGSEMVAPLNNQQNALLRARGRPNFPPIAPGTNPKIMLDKRPIQSVPPRANMVYRPGANTGSQQMIVPSSSYQLAGNQIFQVPVKLLNQPSISITPLPRQTTNNQPSTSSGVTVQRQAGAAGNSNTTFVICEICDGYVKHLEQLRNHMQWIHKVKIHPKMICNRPPLNCQKCQFRFFTDQGLERHLLGSHGLVTSSMQESANEGKDGGRCPVCGRAYQWKLLNHVARDHNMTLKPAHLSYKCTVCTATFGMYKQFENHVYSAHSVVAKRVMDRRNGQSSSSASTSSVGFNFLSNISNRSDPASQVKPFKISDEITIIPQRSSKHQSLSSNRSVPGTSRVSIQVVNNMIVFFGIGKNTKK</sequence>
<dbReference type="GO" id="GO:0045944">
    <property type="term" value="P:positive regulation of transcription by RNA polymerase II"/>
    <property type="evidence" value="ECO:0007669"/>
    <property type="project" value="TreeGrafter"/>
</dbReference>
<feature type="region of interest" description="Disordered" evidence="13">
    <location>
        <begin position="913"/>
        <end position="936"/>
    </location>
</feature>
<dbReference type="GO" id="GO:0008270">
    <property type="term" value="F:zinc ion binding"/>
    <property type="evidence" value="ECO:0007669"/>
    <property type="project" value="UniProtKB-KW"/>
</dbReference>
<feature type="compositionally biased region" description="Basic and acidic residues" evidence="13">
    <location>
        <begin position="40"/>
        <end position="55"/>
    </location>
</feature>
<dbReference type="GO" id="GO:0005634">
    <property type="term" value="C:nucleus"/>
    <property type="evidence" value="ECO:0007669"/>
    <property type="project" value="UniProtKB-SubCell"/>
</dbReference>
<proteinExistence type="predicted"/>
<reference evidence="15" key="1">
    <citation type="submission" date="2007-04" db="EMBL/GenBank/DDBJ databases">
        <title>Annotation of Pediculus humanus corporis strain USDA.</title>
        <authorList>
            <person name="Kirkness E."/>
            <person name="Hannick L."/>
            <person name="Hass B."/>
            <person name="Bruggner R."/>
            <person name="Lawson D."/>
            <person name="Bidwell S."/>
            <person name="Joardar V."/>
            <person name="Caler E."/>
            <person name="Walenz B."/>
            <person name="Inman J."/>
            <person name="Schobel S."/>
            <person name="Galinsky K."/>
            <person name="Amedeo P."/>
            <person name="Strausberg R."/>
        </authorList>
    </citation>
    <scope>NUCLEOTIDE SEQUENCE</scope>
    <source>
        <strain evidence="15">USDA</strain>
    </source>
</reference>
<dbReference type="VEuPathDB" id="VectorBase:PHUM538050"/>
<accession>E0VZT7</accession>
<dbReference type="PROSITE" id="PS00028">
    <property type="entry name" value="ZINC_FINGER_C2H2_1"/>
    <property type="match status" value="3"/>
</dbReference>
<dbReference type="CTD" id="8235448"/>
<feature type="compositionally biased region" description="Acidic residues" evidence="13">
    <location>
        <begin position="598"/>
        <end position="607"/>
    </location>
</feature>
<name>E0VZT7_PEDHC</name>
<dbReference type="InParanoid" id="E0VZT7"/>
<keyword evidence="17" id="KW-1185">Reference proteome</keyword>
<dbReference type="PANTHER" id="PTHR24403:SF106">
    <property type="entry name" value="PR_SET DOMAIN 13"/>
    <property type="match status" value="1"/>
</dbReference>
<evidence type="ECO:0000256" key="6">
    <source>
        <dbReference type="ARBA" id="ARBA00022782"/>
    </source>
</evidence>
<evidence type="ECO:0000256" key="1">
    <source>
        <dbReference type="ARBA" id="ARBA00004123"/>
    </source>
</evidence>
<evidence type="ECO:0000256" key="13">
    <source>
        <dbReference type="SAM" id="MobiDB-lite"/>
    </source>
</evidence>
<dbReference type="STRING" id="121224.E0VZT7"/>
<protein>
    <recommendedName>
        <fullName evidence="11">MOG interacting and ectopic P-granules protein 1</fullName>
    </recommendedName>
    <alternativeName>
        <fullName evidence="12">Nuclear zinc finger protein</fullName>
    </alternativeName>
</protein>
<dbReference type="GeneID" id="8235448"/>
<feature type="compositionally biased region" description="Acidic residues" evidence="13">
    <location>
        <begin position="146"/>
        <end position="155"/>
    </location>
</feature>
<gene>
    <name evidence="16" type="primary">8235448</name>
    <name evidence="15" type="ORF">Phum_PHUM538050</name>
</gene>
<feature type="domain" description="C2H2-type" evidence="14">
    <location>
        <begin position="949"/>
        <end position="970"/>
    </location>
</feature>
<feature type="compositionally biased region" description="Basic and acidic residues" evidence="13">
    <location>
        <begin position="187"/>
        <end position="219"/>
    </location>
</feature>
<dbReference type="GO" id="GO:0030154">
    <property type="term" value="P:cell differentiation"/>
    <property type="evidence" value="ECO:0007669"/>
    <property type="project" value="UniProtKB-KW"/>
</dbReference>
<evidence type="ECO:0000256" key="8">
    <source>
        <dbReference type="ARBA" id="ARBA00023242"/>
    </source>
</evidence>
<keyword evidence="6" id="KW-0221">Differentiation</keyword>
<dbReference type="EMBL" id="DS235854">
    <property type="protein sequence ID" value="EEB18893.1"/>
    <property type="molecule type" value="Genomic_DNA"/>
</dbReference>
<feature type="region of interest" description="Disordered" evidence="13">
    <location>
        <begin position="586"/>
        <end position="617"/>
    </location>
</feature>
<keyword evidence="4" id="KW-0677">Repeat</keyword>
<dbReference type="eggNOG" id="ENOG502QQXF">
    <property type="taxonomic scope" value="Eukaryota"/>
</dbReference>
<reference evidence="16" key="3">
    <citation type="submission" date="2021-02" db="UniProtKB">
        <authorList>
            <consortium name="EnsemblMetazoa"/>
        </authorList>
    </citation>
    <scope>IDENTIFICATION</scope>
    <source>
        <strain evidence="16">USDA</strain>
    </source>
</reference>
<dbReference type="Gene3D" id="3.30.160.60">
    <property type="entry name" value="Classic Zinc Finger"/>
    <property type="match status" value="2"/>
</dbReference>
<reference evidence="15" key="2">
    <citation type="submission" date="2007-04" db="EMBL/GenBank/DDBJ databases">
        <title>The genome of the human body louse.</title>
        <authorList>
            <consortium name="The Human Body Louse Genome Consortium"/>
            <person name="Kirkness E."/>
            <person name="Walenz B."/>
            <person name="Hass B."/>
            <person name="Bruggner R."/>
            <person name="Strausberg R."/>
        </authorList>
    </citation>
    <scope>NUCLEOTIDE SEQUENCE</scope>
    <source>
        <strain evidence="15">USDA</strain>
    </source>
</reference>
<dbReference type="FunCoup" id="E0VZT7">
    <property type="interactions" value="195"/>
</dbReference>
<dbReference type="OMA" id="KENNAPY"/>
<feature type="region of interest" description="Disordered" evidence="13">
    <location>
        <begin position="27"/>
        <end position="285"/>
    </location>
</feature>
<evidence type="ECO:0000313" key="16">
    <source>
        <dbReference type="EnsemblMetazoa" id="PHUM538050-PA"/>
    </source>
</evidence>
<comment type="subunit">
    <text evidence="10">Interacts with hda-1, let-418, lin-1, mog-1, mog-4, mog-5, mog-6, pie-1 and unc-98.</text>
</comment>
<dbReference type="InterPro" id="IPR013087">
    <property type="entry name" value="Znf_C2H2_type"/>
</dbReference>
<keyword evidence="7" id="KW-0862">Zinc</keyword>
<feature type="domain" description="C2H2-type" evidence="14">
    <location>
        <begin position="1060"/>
        <end position="1081"/>
    </location>
</feature>
<dbReference type="Proteomes" id="UP000009046">
    <property type="component" value="Unassembled WGS sequence"/>
</dbReference>
<dbReference type="RefSeq" id="XP_002431631.1">
    <property type="nucleotide sequence ID" value="XM_002431586.1"/>
</dbReference>
<dbReference type="AlphaFoldDB" id="E0VZT7"/>
<feature type="region of interest" description="Disordered" evidence="13">
    <location>
        <begin position="784"/>
        <end position="807"/>
    </location>
</feature>
<evidence type="ECO:0000256" key="7">
    <source>
        <dbReference type="ARBA" id="ARBA00022833"/>
    </source>
</evidence>
<keyword evidence="5" id="KW-0863">Zinc-finger</keyword>
<dbReference type="EnsemblMetazoa" id="PHUM538050-RA">
    <property type="protein sequence ID" value="PHUM538050-PA"/>
    <property type="gene ID" value="PHUM538050"/>
</dbReference>
<evidence type="ECO:0000256" key="9">
    <source>
        <dbReference type="ARBA" id="ARBA00060356"/>
    </source>
</evidence>
<evidence type="ECO:0000313" key="17">
    <source>
        <dbReference type="Proteomes" id="UP000009046"/>
    </source>
</evidence>
<feature type="domain" description="C2H2-type" evidence="14">
    <location>
        <begin position="987"/>
        <end position="1008"/>
    </location>
</feature>
<dbReference type="OrthoDB" id="6110130at2759"/>
<evidence type="ECO:0000256" key="2">
    <source>
        <dbReference type="ARBA" id="ARBA00022473"/>
    </source>
</evidence>
<evidence type="ECO:0000256" key="4">
    <source>
        <dbReference type="ARBA" id="ARBA00022737"/>
    </source>
</evidence>
<evidence type="ECO:0000313" key="15">
    <source>
        <dbReference type="EMBL" id="EEB18893.1"/>
    </source>
</evidence>